<feature type="region of interest" description="Disordered" evidence="1">
    <location>
        <begin position="664"/>
        <end position="687"/>
    </location>
</feature>
<dbReference type="AlphaFoldDB" id="A0ABD2JEG8"/>
<sequence>MGKRKLLPKIHGKKGVKERQKKREERKAQTQRARQAYLAKRNAPQPNPDAEMPQQDEAGPSTSAAQTEEVMEPPPPTPGPVPTPDVDEEPLEFGFSLPSTPATPIGDLVSFPSTPIAPMDIGEMTPPPLVIDDRSERIEQLEMELKDRDDTIQFLREQVRNRDALITALRRQLEQCAPPPTATPTTSKTTPTGRPKKNVDHLQRSSRRKLADQIADKSQRQQSEAIDAADGLLILCLVGTQKAYERLKRTFRLINSEIDFLPPLKKVLVIKQQICAHLHYQKIETAAGVGFVCLCVKAALEFRLNSAKDNLISFDDELLIKLSGDHGQGFTKLTISFGQALRNNSASNHFIAAVFPAKDSRENLEQYGALLWPQIDQMNALINRQIKFLGGDVSFVWALTVIAGQQCQTRTIMQTTQQSEYFAKAVENGEKATAAVRSSTMGIVKAPLMKTIEFDRIIPAPFHVLQGLGNALVRELEQQTDATIAVQQFLRQIGARREQFRKKDMTGNTIRKVLKRASEMEHLFESTWPKTICQTLMHLGQIQNFTKAQPLSPNDLDAFEDKIEEFRAFLVQEQRMREFLSQKPKAHLLLNHFVPFARQHSFLGLLDEQGDEALHSVWRRLEQWWKCMPDADQILQQLEHHFVSNWLLDTGRIAEMKQRLEDQKEDENFLEHSDGENDEGSVIDVVG</sequence>
<evidence type="ECO:0000256" key="1">
    <source>
        <dbReference type="SAM" id="MobiDB-lite"/>
    </source>
</evidence>
<organism evidence="2 3">
    <name type="scientific">Heterodera schachtii</name>
    <name type="common">Sugarbeet cyst nematode worm</name>
    <name type="synonym">Tylenchus schachtii</name>
    <dbReference type="NCBI Taxonomy" id="97005"/>
    <lineage>
        <taxon>Eukaryota</taxon>
        <taxon>Metazoa</taxon>
        <taxon>Ecdysozoa</taxon>
        <taxon>Nematoda</taxon>
        <taxon>Chromadorea</taxon>
        <taxon>Rhabditida</taxon>
        <taxon>Tylenchina</taxon>
        <taxon>Tylenchomorpha</taxon>
        <taxon>Tylenchoidea</taxon>
        <taxon>Heteroderidae</taxon>
        <taxon>Heteroderinae</taxon>
        <taxon>Heterodera</taxon>
    </lineage>
</organism>
<feature type="region of interest" description="Disordered" evidence="1">
    <location>
        <begin position="173"/>
        <end position="217"/>
    </location>
</feature>
<keyword evidence="3" id="KW-1185">Reference proteome</keyword>
<protein>
    <submittedName>
        <fullName evidence="2">Uncharacterized protein</fullName>
    </submittedName>
</protein>
<dbReference type="InterPro" id="IPR009689">
    <property type="entry name" value="DUF1280"/>
</dbReference>
<evidence type="ECO:0000313" key="2">
    <source>
        <dbReference type="EMBL" id="KAL3089023.1"/>
    </source>
</evidence>
<gene>
    <name evidence="2" type="ORF">niasHS_008221</name>
</gene>
<feature type="compositionally biased region" description="Pro residues" evidence="1">
    <location>
        <begin position="72"/>
        <end position="83"/>
    </location>
</feature>
<feature type="compositionally biased region" description="Basic and acidic residues" evidence="1">
    <location>
        <begin position="664"/>
        <end position="675"/>
    </location>
</feature>
<dbReference type="EMBL" id="JBICCN010000149">
    <property type="protein sequence ID" value="KAL3089023.1"/>
    <property type="molecule type" value="Genomic_DNA"/>
</dbReference>
<feature type="compositionally biased region" description="Low complexity" evidence="1">
    <location>
        <begin position="183"/>
        <end position="193"/>
    </location>
</feature>
<dbReference type="Pfam" id="PF06918">
    <property type="entry name" value="DUF1280"/>
    <property type="match status" value="1"/>
</dbReference>
<comment type="caution">
    <text evidence="2">The sequence shown here is derived from an EMBL/GenBank/DDBJ whole genome shotgun (WGS) entry which is preliminary data.</text>
</comment>
<feature type="compositionally biased region" description="Basic and acidic residues" evidence="1">
    <location>
        <begin position="15"/>
        <end position="28"/>
    </location>
</feature>
<dbReference type="PANTHER" id="PTHR31424">
    <property type="entry name" value="PROTEIN CBG23806"/>
    <property type="match status" value="1"/>
</dbReference>
<feature type="region of interest" description="Disordered" evidence="1">
    <location>
        <begin position="1"/>
        <end position="111"/>
    </location>
</feature>
<feature type="compositionally biased region" description="Basic and acidic residues" evidence="1">
    <location>
        <begin position="197"/>
        <end position="217"/>
    </location>
</feature>
<reference evidence="2 3" key="1">
    <citation type="submission" date="2024-10" db="EMBL/GenBank/DDBJ databases">
        <authorList>
            <person name="Kim D."/>
        </authorList>
    </citation>
    <scope>NUCLEOTIDE SEQUENCE [LARGE SCALE GENOMIC DNA]</scope>
    <source>
        <strain evidence="2">Taebaek</strain>
    </source>
</reference>
<accession>A0ABD2JEG8</accession>
<dbReference type="Proteomes" id="UP001620645">
    <property type="component" value="Unassembled WGS sequence"/>
</dbReference>
<proteinExistence type="predicted"/>
<feature type="compositionally biased region" description="Basic residues" evidence="1">
    <location>
        <begin position="1"/>
        <end position="14"/>
    </location>
</feature>
<evidence type="ECO:0000313" key="3">
    <source>
        <dbReference type="Proteomes" id="UP001620645"/>
    </source>
</evidence>
<name>A0ABD2JEG8_HETSC</name>
<dbReference type="PANTHER" id="PTHR31424:SF3">
    <property type="entry name" value="RING-TYPE DOMAIN-CONTAINING PROTEIN"/>
    <property type="match status" value="1"/>
</dbReference>